<accession>A0A1G7BZK2</accession>
<evidence type="ECO:0000256" key="6">
    <source>
        <dbReference type="SAM" id="Phobius"/>
    </source>
</evidence>
<evidence type="ECO:0000256" key="4">
    <source>
        <dbReference type="ARBA" id="ARBA00022777"/>
    </source>
</evidence>
<dbReference type="Pfam" id="PF13581">
    <property type="entry name" value="HATPase_c_2"/>
    <property type="match status" value="1"/>
</dbReference>
<dbReference type="Pfam" id="PF00672">
    <property type="entry name" value="HAMP"/>
    <property type="match status" value="1"/>
</dbReference>
<dbReference type="InterPro" id="IPR001932">
    <property type="entry name" value="PPM-type_phosphatase-like_dom"/>
</dbReference>
<dbReference type="GO" id="GO:0007165">
    <property type="term" value="P:signal transduction"/>
    <property type="evidence" value="ECO:0007669"/>
    <property type="project" value="InterPro"/>
</dbReference>
<dbReference type="RefSeq" id="WP_171906374.1">
    <property type="nucleotide sequence ID" value="NZ_FNAQ01000008.1"/>
</dbReference>
<dbReference type="EMBL" id="FNAQ01000008">
    <property type="protein sequence ID" value="SDE32534.1"/>
    <property type="molecule type" value="Genomic_DNA"/>
</dbReference>
<dbReference type="SMART" id="SM00304">
    <property type="entry name" value="HAMP"/>
    <property type="match status" value="1"/>
</dbReference>
<keyword evidence="4" id="KW-0418">Kinase</keyword>
<organism evidence="9 10">
    <name type="scientific">Desulfuromonas thiophila</name>
    <dbReference type="NCBI Taxonomy" id="57664"/>
    <lineage>
        <taxon>Bacteria</taxon>
        <taxon>Pseudomonadati</taxon>
        <taxon>Thermodesulfobacteriota</taxon>
        <taxon>Desulfuromonadia</taxon>
        <taxon>Desulfuromonadales</taxon>
        <taxon>Desulfuromonadaceae</taxon>
        <taxon>Desulfuromonas</taxon>
    </lineage>
</organism>
<proteinExistence type="predicted"/>
<dbReference type="Gene3D" id="3.30.565.10">
    <property type="entry name" value="Histidine kinase-like ATPase, C-terminal domain"/>
    <property type="match status" value="1"/>
</dbReference>
<reference evidence="10" key="1">
    <citation type="submission" date="2016-10" db="EMBL/GenBank/DDBJ databases">
        <authorList>
            <person name="Varghese N."/>
            <person name="Submissions S."/>
        </authorList>
    </citation>
    <scope>NUCLEOTIDE SEQUENCE [LARGE SCALE GENOMIC DNA]</scope>
    <source>
        <strain evidence="10">DSM 8987</strain>
    </source>
</reference>
<dbReference type="InterPro" id="IPR036457">
    <property type="entry name" value="PPM-type-like_dom_sf"/>
</dbReference>
<dbReference type="GO" id="GO:0016301">
    <property type="term" value="F:kinase activity"/>
    <property type="evidence" value="ECO:0007669"/>
    <property type="project" value="UniProtKB-KW"/>
</dbReference>
<evidence type="ECO:0000313" key="9">
    <source>
        <dbReference type="EMBL" id="SDE32534.1"/>
    </source>
</evidence>
<feature type="transmembrane region" description="Helical" evidence="6">
    <location>
        <begin position="12"/>
        <end position="30"/>
    </location>
</feature>
<evidence type="ECO:0000259" key="7">
    <source>
        <dbReference type="PROSITE" id="PS50885"/>
    </source>
</evidence>
<dbReference type="Gene3D" id="6.10.340.10">
    <property type="match status" value="1"/>
</dbReference>
<dbReference type="PROSITE" id="PS51746">
    <property type="entry name" value="PPM_2"/>
    <property type="match status" value="1"/>
</dbReference>
<dbReference type="SUPFAM" id="SSF158472">
    <property type="entry name" value="HAMP domain-like"/>
    <property type="match status" value="1"/>
</dbReference>
<keyword evidence="6" id="KW-0812">Transmembrane</keyword>
<dbReference type="GO" id="GO:0016791">
    <property type="term" value="F:phosphatase activity"/>
    <property type="evidence" value="ECO:0007669"/>
    <property type="project" value="TreeGrafter"/>
</dbReference>
<dbReference type="Pfam" id="PF07228">
    <property type="entry name" value="SpoIIE"/>
    <property type="match status" value="1"/>
</dbReference>
<keyword evidence="3" id="KW-0808">Transferase</keyword>
<dbReference type="PROSITE" id="PS50885">
    <property type="entry name" value="HAMP"/>
    <property type="match status" value="1"/>
</dbReference>
<dbReference type="Gene3D" id="3.30.450.20">
    <property type="entry name" value="PAS domain"/>
    <property type="match status" value="2"/>
</dbReference>
<evidence type="ECO:0000256" key="2">
    <source>
        <dbReference type="ARBA" id="ARBA00022553"/>
    </source>
</evidence>
<dbReference type="Gene3D" id="3.60.40.10">
    <property type="entry name" value="PPM-type phosphatase domain"/>
    <property type="match status" value="1"/>
</dbReference>
<sequence length="793" mass="88400">MAFIKRSLFLRLALLILGGAGLVLLALISLNHFDMRRQLLADQRQLYHTLADAAAARFDLNLQQVQQVVEEAAILFAHQPRTRLGAVNLLEQILRRHPELYGSAIALAPQQDTVDAGFRILYSWRAADGISTIDRSNPQQDYQSDWFYLPEQLRRPVWTDPYFDADVQTLMVTYCVPVLVDDQLVAVITGDLSLAGLRQRLGALELGSQGQPMLVSQFDRIILHPRSDWEHRETLHSLIEAAASDRDRASLEQLRNALRQPEGGLRFLQIGNERPAWLYFATANLTGWKIGFIIPEQQILAPVVVLAIKTTLISLAGLLLLLLPAFTIARTITRPLQKLCGCAEQLAGGNFAAPLPAERRSDEIGRLIDAFGQMRVDLQNHIQQLTATTAEKEKIASELAIARDIQHSILPKLFPPFPQRAGLDLYALLESAREVGGDLYDFALLDDDRLYLCIGDVSGKGVPASLFMAVGKTLLKSTMQTLQDPARTLEHVNNELAQGNDSCMFITAFCALFDLRSRELLYANAGHNPPVIIEEGQTRLLEAASCPPLAALEGLSYHNQRLTLADGARLLLYTDGVTEAMNPQQQLFGEAQLCQLLQSQPARTAEGCVSSIARAIRQFANGAEQSDDITLLCLSYRDHAAAGETCGHNNQSPTSLLVLTNHLSELPRLVAWLEELQRKLAWPLEVLQQLNLVLEEWLVNVISYAFDDTQLHEIELRLWHRPNQIRLEVCDDGRPFDPTAQPEPDLSLPIEQRPIGGLGLHFILNSLDEVRYQRQGGRNQVCFVKQLTTTVNS</sequence>
<evidence type="ECO:0000256" key="3">
    <source>
        <dbReference type="ARBA" id="ARBA00022679"/>
    </source>
</evidence>
<protein>
    <submittedName>
        <fullName evidence="9">Sigma-B regulation protein RsbU (Phosphoserine phosphatase)</fullName>
    </submittedName>
</protein>
<dbReference type="InterPro" id="IPR052016">
    <property type="entry name" value="Bact_Sigma-Reg"/>
</dbReference>
<feature type="domain" description="HAMP" evidence="7">
    <location>
        <begin position="330"/>
        <end position="383"/>
    </location>
</feature>
<dbReference type="CDD" id="cd06225">
    <property type="entry name" value="HAMP"/>
    <property type="match status" value="1"/>
</dbReference>
<dbReference type="PANTHER" id="PTHR43156:SF2">
    <property type="entry name" value="STAGE II SPORULATION PROTEIN E"/>
    <property type="match status" value="1"/>
</dbReference>
<dbReference type="AlphaFoldDB" id="A0A1G7BZK2"/>
<keyword evidence="2" id="KW-0597">Phosphoprotein</keyword>
<gene>
    <name evidence="9" type="ORF">SAMN05661003_10816</name>
</gene>
<dbReference type="Proteomes" id="UP000243205">
    <property type="component" value="Unassembled WGS sequence"/>
</dbReference>
<dbReference type="SUPFAM" id="SSF81606">
    <property type="entry name" value="PP2C-like"/>
    <property type="match status" value="1"/>
</dbReference>
<dbReference type="STRING" id="57664.SAMN05661003_10816"/>
<evidence type="ECO:0000313" key="10">
    <source>
        <dbReference type="Proteomes" id="UP000243205"/>
    </source>
</evidence>
<evidence type="ECO:0000259" key="8">
    <source>
        <dbReference type="PROSITE" id="PS51746"/>
    </source>
</evidence>
<evidence type="ECO:0000256" key="5">
    <source>
        <dbReference type="ARBA" id="ARBA00022801"/>
    </source>
</evidence>
<keyword evidence="10" id="KW-1185">Reference proteome</keyword>
<evidence type="ECO:0000256" key="1">
    <source>
        <dbReference type="ARBA" id="ARBA00004370"/>
    </source>
</evidence>
<dbReference type="SMART" id="SM00331">
    <property type="entry name" value="PP2C_SIG"/>
    <property type="match status" value="1"/>
</dbReference>
<name>A0A1G7BZK2_9BACT</name>
<dbReference type="InterPro" id="IPR036890">
    <property type="entry name" value="HATPase_C_sf"/>
</dbReference>
<dbReference type="InterPro" id="IPR003594">
    <property type="entry name" value="HATPase_dom"/>
</dbReference>
<keyword evidence="6" id="KW-1133">Transmembrane helix</keyword>
<keyword evidence="6" id="KW-0472">Membrane</keyword>
<dbReference type="CDD" id="cd16936">
    <property type="entry name" value="HATPase_RsbW-like"/>
    <property type="match status" value="1"/>
</dbReference>
<dbReference type="Pfam" id="PF22673">
    <property type="entry name" value="MCP-like_PDC_1"/>
    <property type="match status" value="1"/>
</dbReference>
<keyword evidence="5" id="KW-0378">Hydrolase</keyword>
<dbReference type="CDD" id="cd12913">
    <property type="entry name" value="PDC1_MCP_like"/>
    <property type="match status" value="1"/>
</dbReference>
<feature type="domain" description="PPM-type phosphatase" evidence="8">
    <location>
        <begin position="422"/>
        <end position="636"/>
    </location>
</feature>
<dbReference type="GO" id="GO:0016020">
    <property type="term" value="C:membrane"/>
    <property type="evidence" value="ECO:0007669"/>
    <property type="project" value="UniProtKB-SubCell"/>
</dbReference>
<dbReference type="SUPFAM" id="SSF55874">
    <property type="entry name" value="ATPase domain of HSP90 chaperone/DNA topoisomerase II/histidine kinase"/>
    <property type="match status" value="1"/>
</dbReference>
<comment type="subcellular location">
    <subcellularLocation>
        <location evidence="1">Membrane</location>
    </subcellularLocation>
</comment>
<dbReference type="PANTHER" id="PTHR43156">
    <property type="entry name" value="STAGE II SPORULATION PROTEIN E-RELATED"/>
    <property type="match status" value="1"/>
</dbReference>
<dbReference type="InterPro" id="IPR003660">
    <property type="entry name" value="HAMP_dom"/>
</dbReference>